<keyword evidence="3" id="KW-1185">Reference proteome</keyword>
<sequence>MNWWDYVLITISAICTFFSIIGAYKSNVYYKKSKHLTIYAKTNIAYIESQKIIATLTEMLKLGNIKRKRGVNYVKEVSRNGESIKTSINKIRENLLVEDFNEIKVLLNGQQVKVEEYIDTFITGAVLIDEKFVIDDNFNNCQQAFCDMQLLLKKKLENIGEKLK</sequence>
<keyword evidence="1" id="KW-1133">Transmembrane helix</keyword>
<name>A0A1T5LP13_9FIRM</name>
<dbReference type="RefSeq" id="WP_079492884.1">
    <property type="nucleotide sequence ID" value="NZ_FUZT01000007.1"/>
</dbReference>
<proteinExistence type="predicted"/>
<feature type="transmembrane region" description="Helical" evidence="1">
    <location>
        <begin position="6"/>
        <end position="24"/>
    </location>
</feature>
<keyword evidence="1" id="KW-0812">Transmembrane</keyword>
<dbReference type="EMBL" id="FUZT01000007">
    <property type="protein sequence ID" value="SKC77696.1"/>
    <property type="molecule type" value="Genomic_DNA"/>
</dbReference>
<gene>
    <name evidence="2" type="ORF">SAMN02194393_03172</name>
</gene>
<evidence type="ECO:0000313" key="3">
    <source>
        <dbReference type="Proteomes" id="UP000190285"/>
    </source>
</evidence>
<protein>
    <submittedName>
        <fullName evidence="2">Uncharacterized protein</fullName>
    </submittedName>
</protein>
<organism evidence="2 3">
    <name type="scientific">Maledivibacter halophilus</name>
    <dbReference type="NCBI Taxonomy" id="36842"/>
    <lineage>
        <taxon>Bacteria</taxon>
        <taxon>Bacillati</taxon>
        <taxon>Bacillota</taxon>
        <taxon>Clostridia</taxon>
        <taxon>Peptostreptococcales</taxon>
        <taxon>Caminicellaceae</taxon>
        <taxon>Maledivibacter</taxon>
    </lineage>
</organism>
<evidence type="ECO:0000256" key="1">
    <source>
        <dbReference type="SAM" id="Phobius"/>
    </source>
</evidence>
<evidence type="ECO:0000313" key="2">
    <source>
        <dbReference type="EMBL" id="SKC77696.1"/>
    </source>
</evidence>
<dbReference type="STRING" id="36842.SAMN02194393_03172"/>
<dbReference type="AlphaFoldDB" id="A0A1T5LP13"/>
<keyword evidence="1" id="KW-0472">Membrane</keyword>
<dbReference type="OrthoDB" id="9921298at2"/>
<dbReference type="Proteomes" id="UP000190285">
    <property type="component" value="Unassembled WGS sequence"/>
</dbReference>
<accession>A0A1T5LP13</accession>
<reference evidence="2 3" key="1">
    <citation type="submission" date="2017-02" db="EMBL/GenBank/DDBJ databases">
        <authorList>
            <person name="Peterson S.W."/>
        </authorList>
    </citation>
    <scope>NUCLEOTIDE SEQUENCE [LARGE SCALE GENOMIC DNA]</scope>
    <source>
        <strain evidence="2 3">M1</strain>
    </source>
</reference>